<gene>
    <name evidence="2" type="ORF">SAMN05216251_11046</name>
</gene>
<keyword evidence="1" id="KW-0812">Transmembrane</keyword>
<proteinExistence type="predicted"/>
<evidence type="ECO:0000313" key="3">
    <source>
        <dbReference type="Proteomes" id="UP000199323"/>
    </source>
</evidence>
<evidence type="ECO:0000256" key="1">
    <source>
        <dbReference type="SAM" id="Phobius"/>
    </source>
</evidence>
<sequence>MTRRPPWWAWGFVAGAVAAFLGLVTHWFSTVPPGSAPSLSGGHSYGAFSVEWLGVLGPVFMLLEGGRWFGALRGWWRVPALADWRRGRTAEADPEPGEGAGPGALIGLATLALLGICRAAVPTHHTVFAIGGSDPGRRDYTYAVHADFGLWCMLAACALFTVSGAVGWFTRERLFPHGRPATT</sequence>
<keyword evidence="1" id="KW-0472">Membrane</keyword>
<dbReference type="EMBL" id="FONG01000010">
    <property type="protein sequence ID" value="SFF24032.1"/>
    <property type="molecule type" value="Genomic_DNA"/>
</dbReference>
<organism evidence="2 3">
    <name type="scientific">Actinacidiphila alni</name>
    <dbReference type="NCBI Taxonomy" id="380248"/>
    <lineage>
        <taxon>Bacteria</taxon>
        <taxon>Bacillati</taxon>
        <taxon>Actinomycetota</taxon>
        <taxon>Actinomycetes</taxon>
        <taxon>Kitasatosporales</taxon>
        <taxon>Streptomycetaceae</taxon>
        <taxon>Actinacidiphila</taxon>
    </lineage>
</organism>
<keyword evidence="1" id="KW-1133">Transmembrane helix</keyword>
<keyword evidence="3" id="KW-1185">Reference proteome</keyword>
<dbReference type="Proteomes" id="UP000199323">
    <property type="component" value="Unassembled WGS sequence"/>
</dbReference>
<feature type="transmembrane region" description="Helical" evidence="1">
    <location>
        <begin position="45"/>
        <end position="63"/>
    </location>
</feature>
<feature type="transmembrane region" description="Helical" evidence="1">
    <location>
        <begin position="148"/>
        <end position="169"/>
    </location>
</feature>
<evidence type="ECO:0000313" key="2">
    <source>
        <dbReference type="EMBL" id="SFF24032.1"/>
    </source>
</evidence>
<reference evidence="2 3" key="1">
    <citation type="submission" date="2016-10" db="EMBL/GenBank/DDBJ databases">
        <authorList>
            <person name="de Groot N.N."/>
        </authorList>
    </citation>
    <scope>NUCLEOTIDE SEQUENCE [LARGE SCALE GENOMIC DNA]</scope>
    <source>
        <strain evidence="2 3">CGMCC 4.3510</strain>
    </source>
</reference>
<dbReference type="RefSeq" id="WP_093714643.1">
    <property type="nucleotide sequence ID" value="NZ_FONG01000010.1"/>
</dbReference>
<feature type="transmembrane region" description="Helical" evidence="1">
    <location>
        <begin position="7"/>
        <end position="25"/>
    </location>
</feature>
<dbReference type="AlphaFoldDB" id="A0A1I2H2X9"/>
<name>A0A1I2H2X9_9ACTN</name>
<accession>A0A1I2H2X9</accession>
<protein>
    <submittedName>
        <fullName evidence="2">Uncharacterized protein</fullName>
    </submittedName>
</protein>